<organism evidence="8 9">
    <name type="scientific">Cardiosporidium cionae</name>
    <dbReference type="NCBI Taxonomy" id="476202"/>
    <lineage>
        <taxon>Eukaryota</taxon>
        <taxon>Sar</taxon>
        <taxon>Alveolata</taxon>
        <taxon>Apicomplexa</taxon>
        <taxon>Aconoidasida</taxon>
        <taxon>Nephromycida</taxon>
        <taxon>Cardiosporidium</taxon>
    </lineage>
</organism>
<reference evidence="8 9" key="1">
    <citation type="journal article" date="2020" name="bioRxiv">
        <title>Metabolic contributions of an alphaproteobacterial endosymbiont in the apicomplexan Cardiosporidium cionae.</title>
        <authorList>
            <person name="Hunter E.S."/>
            <person name="Paight C.J."/>
            <person name="Lane C.E."/>
        </authorList>
    </citation>
    <scope>NUCLEOTIDE SEQUENCE [LARGE SCALE GENOMIC DNA]</scope>
    <source>
        <strain evidence="8">ESH_2018</strain>
    </source>
</reference>
<dbReference type="PROSITE" id="PS51767">
    <property type="entry name" value="PEPTIDASE_A1"/>
    <property type="match status" value="1"/>
</dbReference>
<dbReference type="GO" id="GO:0006508">
    <property type="term" value="P:proteolysis"/>
    <property type="evidence" value="ECO:0007669"/>
    <property type="project" value="UniProtKB-KW"/>
</dbReference>
<comment type="similarity">
    <text evidence="1">Belongs to the peptidase A1 family.</text>
</comment>
<keyword evidence="2 8" id="KW-0645">Protease</keyword>
<dbReference type="Proteomes" id="UP000823046">
    <property type="component" value="Unassembled WGS sequence"/>
</dbReference>
<evidence type="ECO:0000256" key="5">
    <source>
        <dbReference type="ARBA" id="ARBA00022801"/>
    </source>
</evidence>
<evidence type="ECO:0000256" key="2">
    <source>
        <dbReference type="ARBA" id="ARBA00022670"/>
    </source>
</evidence>
<evidence type="ECO:0000259" key="7">
    <source>
        <dbReference type="PROSITE" id="PS51767"/>
    </source>
</evidence>
<keyword evidence="6" id="KW-0472">Membrane</keyword>
<feature type="domain" description="Peptidase A1" evidence="7">
    <location>
        <begin position="102"/>
        <end position="440"/>
    </location>
</feature>
<evidence type="ECO:0000256" key="1">
    <source>
        <dbReference type="ARBA" id="ARBA00007447"/>
    </source>
</evidence>
<keyword evidence="6" id="KW-0812">Transmembrane</keyword>
<gene>
    <name evidence="8" type="primary">ASP5</name>
    <name evidence="8" type="ORF">IE077_001682</name>
</gene>
<comment type="caution">
    <text evidence="8">The sequence shown here is derived from an EMBL/GenBank/DDBJ whole genome shotgun (WGS) entry which is preliminary data.</text>
</comment>
<dbReference type="Gene3D" id="2.40.70.10">
    <property type="entry name" value="Acid Proteases"/>
    <property type="match status" value="2"/>
</dbReference>
<feature type="transmembrane region" description="Helical" evidence="6">
    <location>
        <begin position="491"/>
        <end position="514"/>
    </location>
</feature>
<dbReference type="PANTHER" id="PTHR13683">
    <property type="entry name" value="ASPARTYL PROTEASES"/>
    <property type="match status" value="1"/>
</dbReference>
<dbReference type="InterPro" id="IPR033121">
    <property type="entry name" value="PEPTIDASE_A1"/>
</dbReference>
<keyword evidence="5" id="KW-0378">Hydrolase</keyword>
<name>A0ABQ7JCH3_9APIC</name>
<accession>A0ABQ7JCH3</accession>
<dbReference type="Pfam" id="PF00026">
    <property type="entry name" value="Asp"/>
    <property type="match status" value="1"/>
</dbReference>
<evidence type="ECO:0000256" key="3">
    <source>
        <dbReference type="ARBA" id="ARBA00022729"/>
    </source>
</evidence>
<sequence>MERLCGLSFRRKRFLCAFICLRYLINLSFLADILLGCDSYSFVSAVEHPFTTLRSLHLDAEKKEISIDEAAQSSQTISLVESASKPVERILIYGNIQQTGYYYIYVLVGSPPQRETVILDSGSTLFGFTCEHCEQCGTHVSKRFNISSSTSASWTPCTMDFPVCKRCDQSERCTYSITYEEGSSINGVFFTDAVALGDSRSHSSIYQYPAIGCHLIETKLFVSQVVSGIIGVGLQRFSRNGTAVDAALSQFPEDQRIFSMCLSEEGGELTLGNALNGKKPDNSFQWANLALPNSFSIYTSSFTIADVNLITAPNFNISVIDSGTTYSYLPRRIFHNVTALLEKHRAGDTNQCNCRVLCWKTSSLEELLSVLPPIILHIYSSLNENFDVFWYPKSYLIRKGNGCFELGIEAQNSERILLGMSFLRHQEVIFDKLNKRIGIAARECPIHFNEDHSNFDGKSVAWWEHNVEKHPLSDMTLGFDASPLQYNIIQWISVTVAICFASFTILLIILYYFAARLPKYSLLQHPLELTPLRTGILSPVKMDEFSNDSDGNA</sequence>
<evidence type="ECO:0000313" key="9">
    <source>
        <dbReference type="Proteomes" id="UP000823046"/>
    </source>
</evidence>
<dbReference type="SUPFAM" id="SSF50630">
    <property type="entry name" value="Acid proteases"/>
    <property type="match status" value="1"/>
</dbReference>
<dbReference type="InterPro" id="IPR021109">
    <property type="entry name" value="Peptidase_aspartic_dom_sf"/>
</dbReference>
<protein>
    <submittedName>
        <fullName evidence="8">Aspartyl protease ASP5</fullName>
    </submittedName>
</protein>
<keyword evidence="3" id="KW-0732">Signal</keyword>
<evidence type="ECO:0000313" key="8">
    <source>
        <dbReference type="EMBL" id="KAF8821717.1"/>
    </source>
</evidence>
<evidence type="ECO:0000256" key="4">
    <source>
        <dbReference type="ARBA" id="ARBA00022750"/>
    </source>
</evidence>
<keyword evidence="6" id="KW-1133">Transmembrane helix</keyword>
<keyword evidence="9" id="KW-1185">Reference proteome</keyword>
<dbReference type="InterPro" id="IPR001461">
    <property type="entry name" value="Aspartic_peptidase_A1"/>
</dbReference>
<dbReference type="PRINTS" id="PR00792">
    <property type="entry name" value="PEPSIN"/>
</dbReference>
<dbReference type="EMBL" id="JADAQX010000139">
    <property type="protein sequence ID" value="KAF8821717.1"/>
    <property type="molecule type" value="Genomic_DNA"/>
</dbReference>
<keyword evidence="4" id="KW-0064">Aspartyl protease</keyword>
<dbReference type="GO" id="GO:0008233">
    <property type="term" value="F:peptidase activity"/>
    <property type="evidence" value="ECO:0007669"/>
    <property type="project" value="UniProtKB-KW"/>
</dbReference>
<evidence type="ECO:0000256" key="6">
    <source>
        <dbReference type="SAM" id="Phobius"/>
    </source>
</evidence>
<proteinExistence type="inferred from homology"/>
<dbReference type="PANTHER" id="PTHR13683:SF375">
    <property type="entry name" value="PEPTIDASE A1 DOMAIN-CONTAINING PROTEIN"/>
    <property type="match status" value="1"/>
</dbReference>